<evidence type="ECO:0000313" key="3">
    <source>
        <dbReference type="Proteomes" id="UP000262325"/>
    </source>
</evidence>
<reference evidence="2 3" key="1">
    <citation type="journal article" date="2018" name="Nat. Biotechnol.">
        <title>A standardized bacterial taxonomy based on genome phylogeny substantially revises the tree of life.</title>
        <authorList>
            <person name="Parks D.H."/>
            <person name="Chuvochina M."/>
            <person name="Waite D.W."/>
            <person name="Rinke C."/>
            <person name="Skarshewski A."/>
            <person name="Chaumeil P.A."/>
            <person name="Hugenholtz P."/>
        </authorList>
    </citation>
    <scope>NUCLEOTIDE SEQUENCE [LARGE SCALE GENOMIC DNA]</scope>
    <source>
        <strain evidence="2">UBA8672</strain>
    </source>
</reference>
<dbReference type="SUPFAM" id="SSF52833">
    <property type="entry name" value="Thioredoxin-like"/>
    <property type="match status" value="1"/>
</dbReference>
<dbReference type="InterPro" id="IPR036249">
    <property type="entry name" value="Thioredoxin-like_sf"/>
</dbReference>
<organism evidence="2 3">
    <name type="scientific">Flexistipes sinusarabici</name>
    <dbReference type="NCBI Taxonomy" id="2352"/>
    <lineage>
        <taxon>Bacteria</taxon>
        <taxon>Pseudomonadati</taxon>
        <taxon>Deferribacterota</taxon>
        <taxon>Deferribacteres</taxon>
        <taxon>Deferribacterales</taxon>
        <taxon>Flexistipitaceae</taxon>
        <taxon>Flexistipes</taxon>
    </lineage>
</organism>
<accession>A0A3D5Q987</accession>
<sequence>MLENKLKNEYSLYLLEHKNNPVAWQPFTYQITETAEKENKPILLSIGYSSCHWCHVMADESFSDNETAEFINENFIPVKIDREEYPDIDKKYQFFLQIIRQMGGWPLTVFTDPDLTPFYGGTYFPKNEIQGIPAFLNVLKAVSELYKNNDSKLDKIRGNYRNFIKRFNQTDSDFNDFQNYTKEKEISNFMDQADRQQGGLKVNSKFPNIPVMNYLLSFAENDENIMKFLKKTADQLCSSGIFDHINGGFYRYCVDSSWNTPHFEKMLYDNALNAEFLTKLYDFTKDPLYLHIARKAADFILEYFSTDFGLAASMNADSPDENNNLVEGYYYKIFENDIPANFSENEKQLIHNHFVFKENVLNLQDIDYEKYVKIEPVFEKIQNSINKEKPVLDTKVIISWNMLFVNTLLTLSEMTNDEYYFQMAVNLYNKVKNYLINDDGSLFRIKYHKDLAFNHRTLEDYAYSIDTTMRMFEMTKDRVMLDFAVKLTKKMFEIFRENGVLFFDTNHDVSDTFDEAVPSAFAVALKNSEHLSEISDINGDIVGKLKDFGADRVLKFPAGHPTLLNYFKFGV</sequence>
<protein>
    <recommendedName>
        <fullName evidence="1">Spermatogenesis-associated protein 20-like TRX domain-containing protein</fullName>
    </recommendedName>
</protein>
<dbReference type="GO" id="GO:0005975">
    <property type="term" value="P:carbohydrate metabolic process"/>
    <property type="evidence" value="ECO:0007669"/>
    <property type="project" value="InterPro"/>
</dbReference>
<dbReference type="PANTHER" id="PTHR42899:SF1">
    <property type="entry name" value="SPERMATOGENESIS-ASSOCIATED PROTEIN 20"/>
    <property type="match status" value="1"/>
</dbReference>
<evidence type="ECO:0000259" key="1">
    <source>
        <dbReference type="Pfam" id="PF03190"/>
    </source>
</evidence>
<dbReference type="Gene3D" id="1.50.10.20">
    <property type="match status" value="1"/>
</dbReference>
<evidence type="ECO:0000313" key="2">
    <source>
        <dbReference type="EMBL" id="HCW92220.1"/>
    </source>
</evidence>
<comment type="caution">
    <text evidence="2">The sequence shown here is derived from an EMBL/GenBank/DDBJ whole genome shotgun (WGS) entry which is preliminary data.</text>
</comment>
<dbReference type="SUPFAM" id="SSF48208">
    <property type="entry name" value="Six-hairpin glycosidases"/>
    <property type="match status" value="1"/>
</dbReference>
<dbReference type="PANTHER" id="PTHR42899">
    <property type="entry name" value="SPERMATOGENESIS-ASSOCIATED PROTEIN 20"/>
    <property type="match status" value="1"/>
</dbReference>
<dbReference type="Gene3D" id="3.40.30.10">
    <property type="entry name" value="Glutaredoxin"/>
    <property type="match status" value="1"/>
</dbReference>
<dbReference type="AlphaFoldDB" id="A0A3D5Q987"/>
<dbReference type="PIRSF" id="PIRSF006402">
    <property type="entry name" value="UCP006402_thioredoxin"/>
    <property type="match status" value="1"/>
</dbReference>
<dbReference type="InterPro" id="IPR008928">
    <property type="entry name" value="6-hairpin_glycosidase_sf"/>
</dbReference>
<dbReference type="InterPro" id="IPR004879">
    <property type="entry name" value="Ssp411-like_TRX"/>
</dbReference>
<dbReference type="EMBL" id="DPPF01000019">
    <property type="protein sequence ID" value="HCW92220.1"/>
    <property type="molecule type" value="Genomic_DNA"/>
</dbReference>
<name>A0A3D5Q987_FLESI</name>
<gene>
    <name evidence="2" type="ORF">DHM44_00895</name>
</gene>
<proteinExistence type="predicted"/>
<dbReference type="Proteomes" id="UP000262325">
    <property type="component" value="Unassembled WGS sequence"/>
</dbReference>
<dbReference type="Pfam" id="PF03190">
    <property type="entry name" value="Thioredox_DsbH"/>
    <property type="match status" value="1"/>
</dbReference>
<feature type="domain" description="Spermatogenesis-associated protein 20-like TRX" evidence="1">
    <location>
        <begin position="3"/>
        <end position="157"/>
    </location>
</feature>
<dbReference type="InterPro" id="IPR024705">
    <property type="entry name" value="Ssp411"/>
</dbReference>
<dbReference type="CDD" id="cd02955">
    <property type="entry name" value="SSP411"/>
    <property type="match status" value="1"/>
</dbReference>